<evidence type="ECO:0000313" key="2">
    <source>
        <dbReference type="Proteomes" id="UP000789405"/>
    </source>
</evidence>
<sequence>KKDKPLPPIILKIPFDDALFKRKNYTSILNEAFESSINKETTQRPLLCITNQPSLAKLINELDKLKDLDSTSHEYKELCLNIETDNIILENLLEEYTNFININTIE</sequence>
<organism evidence="1 2">
    <name type="scientific">Dentiscutata erythropus</name>
    <dbReference type="NCBI Taxonomy" id="1348616"/>
    <lineage>
        <taxon>Eukaryota</taxon>
        <taxon>Fungi</taxon>
        <taxon>Fungi incertae sedis</taxon>
        <taxon>Mucoromycota</taxon>
        <taxon>Glomeromycotina</taxon>
        <taxon>Glomeromycetes</taxon>
        <taxon>Diversisporales</taxon>
        <taxon>Gigasporaceae</taxon>
        <taxon>Dentiscutata</taxon>
    </lineage>
</organism>
<keyword evidence="2" id="KW-1185">Reference proteome</keyword>
<reference evidence="1" key="1">
    <citation type="submission" date="2021-06" db="EMBL/GenBank/DDBJ databases">
        <authorList>
            <person name="Kallberg Y."/>
            <person name="Tangrot J."/>
            <person name="Rosling A."/>
        </authorList>
    </citation>
    <scope>NUCLEOTIDE SEQUENCE</scope>
    <source>
        <strain evidence="1">MA453B</strain>
    </source>
</reference>
<dbReference type="Proteomes" id="UP000789405">
    <property type="component" value="Unassembled WGS sequence"/>
</dbReference>
<dbReference type="AlphaFoldDB" id="A0A9N9K6Q7"/>
<dbReference type="EMBL" id="CAJVPY010049241">
    <property type="protein sequence ID" value="CAG8812774.1"/>
    <property type="molecule type" value="Genomic_DNA"/>
</dbReference>
<protein>
    <submittedName>
        <fullName evidence="1">14753_t:CDS:1</fullName>
    </submittedName>
</protein>
<proteinExistence type="predicted"/>
<comment type="caution">
    <text evidence="1">The sequence shown here is derived from an EMBL/GenBank/DDBJ whole genome shotgun (WGS) entry which is preliminary data.</text>
</comment>
<gene>
    <name evidence="1" type="ORF">DERYTH_LOCUS25692</name>
</gene>
<accession>A0A9N9K6Q7</accession>
<name>A0A9N9K6Q7_9GLOM</name>
<feature type="non-terminal residue" evidence="1">
    <location>
        <position position="1"/>
    </location>
</feature>
<evidence type="ECO:0000313" key="1">
    <source>
        <dbReference type="EMBL" id="CAG8812774.1"/>
    </source>
</evidence>
<dbReference type="OrthoDB" id="2445123at2759"/>
<feature type="non-terminal residue" evidence="1">
    <location>
        <position position="106"/>
    </location>
</feature>